<evidence type="ECO:0008006" key="4">
    <source>
        <dbReference type="Google" id="ProtNLM"/>
    </source>
</evidence>
<feature type="region of interest" description="Disordered" evidence="1">
    <location>
        <begin position="86"/>
        <end position="114"/>
    </location>
</feature>
<name>A0A1Q3CPF1_CEPFO</name>
<dbReference type="InParanoid" id="A0A1Q3CPF1"/>
<dbReference type="AlphaFoldDB" id="A0A1Q3CPF1"/>
<feature type="non-terminal residue" evidence="2">
    <location>
        <position position="1"/>
    </location>
</feature>
<evidence type="ECO:0000313" key="2">
    <source>
        <dbReference type="EMBL" id="GAV81938.1"/>
    </source>
</evidence>
<dbReference type="EMBL" id="BDDD01002518">
    <property type="protein sequence ID" value="GAV81938.1"/>
    <property type="molecule type" value="Genomic_DNA"/>
</dbReference>
<keyword evidence="3" id="KW-1185">Reference proteome</keyword>
<gene>
    <name evidence="2" type="ORF">CFOL_v3_25391</name>
</gene>
<dbReference type="OrthoDB" id="1738329at2759"/>
<reference evidence="3" key="1">
    <citation type="submission" date="2016-04" db="EMBL/GenBank/DDBJ databases">
        <title>Cephalotus genome sequencing.</title>
        <authorList>
            <person name="Fukushima K."/>
            <person name="Hasebe M."/>
            <person name="Fang X."/>
        </authorList>
    </citation>
    <scope>NUCLEOTIDE SEQUENCE [LARGE SCALE GENOMIC DNA]</scope>
    <source>
        <strain evidence="3">cv. St1</strain>
    </source>
</reference>
<protein>
    <recommendedName>
        <fullName evidence="4">DUF4283 domain-containing protein</fullName>
    </recommendedName>
</protein>
<sequence length="137" mass="15307">VPKIPINPKSPSSLNGQPLVNLSPMDVKVALEFHAFNLIAKFSLLRPPIYLFKHHVNLLWGLNQPATVGLLDPKHILIHLHSPNDFSKSWSRESRRQSTVPAAPMDPGLHQMKRLKPFNNLASPSWSTSPMSKPSNP</sequence>
<comment type="caution">
    <text evidence="2">The sequence shown here is derived from an EMBL/GenBank/DDBJ whole genome shotgun (WGS) entry which is preliminary data.</text>
</comment>
<organism evidence="2 3">
    <name type="scientific">Cephalotus follicularis</name>
    <name type="common">Albany pitcher plant</name>
    <dbReference type="NCBI Taxonomy" id="3775"/>
    <lineage>
        <taxon>Eukaryota</taxon>
        <taxon>Viridiplantae</taxon>
        <taxon>Streptophyta</taxon>
        <taxon>Embryophyta</taxon>
        <taxon>Tracheophyta</taxon>
        <taxon>Spermatophyta</taxon>
        <taxon>Magnoliopsida</taxon>
        <taxon>eudicotyledons</taxon>
        <taxon>Gunneridae</taxon>
        <taxon>Pentapetalae</taxon>
        <taxon>rosids</taxon>
        <taxon>fabids</taxon>
        <taxon>Oxalidales</taxon>
        <taxon>Cephalotaceae</taxon>
        <taxon>Cephalotus</taxon>
    </lineage>
</organism>
<evidence type="ECO:0000313" key="3">
    <source>
        <dbReference type="Proteomes" id="UP000187406"/>
    </source>
</evidence>
<evidence type="ECO:0000256" key="1">
    <source>
        <dbReference type="SAM" id="MobiDB-lite"/>
    </source>
</evidence>
<proteinExistence type="predicted"/>
<dbReference type="Proteomes" id="UP000187406">
    <property type="component" value="Unassembled WGS sequence"/>
</dbReference>
<accession>A0A1Q3CPF1</accession>